<dbReference type="PANTHER" id="PTHR30085:SF6">
    <property type="entry name" value="ABC TRANSPORTER GLUTAMINE-BINDING PROTEIN GLNH"/>
    <property type="match status" value="1"/>
</dbReference>
<feature type="signal peptide" evidence="4">
    <location>
        <begin position="1"/>
        <end position="23"/>
    </location>
</feature>
<dbReference type="PANTHER" id="PTHR30085">
    <property type="entry name" value="AMINO ACID ABC TRANSPORTER PERMEASE"/>
    <property type="match status" value="1"/>
</dbReference>
<dbReference type="CDD" id="cd13690">
    <property type="entry name" value="PBP2_GluB"/>
    <property type="match status" value="1"/>
</dbReference>
<evidence type="ECO:0000256" key="1">
    <source>
        <dbReference type="ARBA" id="ARBA00010333"/>
    </source>
</evidence>
<dbReference type="EMBL" id="JANYMP010000002">
    <property type="protein sequence ID" value="MCS7476093.1"/>
    <property type="molecule type" value="Genomic_DNA"/>
</dbReference>
<dbReference type="GO" id="GO:0005576">
    <property type="term" value="C:extracellular region"/>
    <property type="evidence" value="ECO:0007669"/>
    <property type="project" value="TreeGrafter"/>
</dbReference>
<evidence type="ECO:0000256" key="2">
    <source>
        <dbReference type="ARBA" id="ARBA00022448"/>
    </source>
</evidence>
<gene>
    <name evidence="6" type="ORF">NZH93_04435</name>
</gene>
<keyword evidence="2" id="KW-0813">Transport</keyword>
<feature type="chain" id="PRO_5040876375" evidence="4">
    <location>
        <begin position="24"/>
        <end position="299"/>
    </location>
</feature>
<comment type="caution">
    <text evidence="6">The sequence shown here is derived from an EMBL/GenBank/DDBJ whole genome shotgun (WGS) entry which is preliminary data.</text>
</comment>
<evidence type="ECO:0000256" key="3">
    <source>
        <dbReference type="ARBA" id="ARBA00022729"/>
    </source>
</evidence>
<dbReference type="Proteomes" id="UP001141259">
    <property type="component" value="Unassembled WGS sequence"/>
</dbReference>
<reference evidence="6" key="1">
    <citation type="submission" date="2022-08" db="EMBL/GenBank/DDBJ databases">
        <authorList>
            <person name="Tistechok S."/>
            <person name="Samborskyy M."/>
            <person name="Roman I."/>
        </authorList>
    </citation>
    <scope>NUCLEOTIDE SEQUENCE</scope>
    <source>
        <strain evidence="6">DSM 103496</strain>
    </source>
</reference>
<comment type="similarity">
    <text evidence="1">Belongs to the bacterial solute-binding protein 3 family.</text>
</comment>
<keyword evidence="7" id="KW-1185">Reference proteome</keyword>
<dbReference type="PROSITE" id="PS51257">
    <property type="entry name" value="PROKAR_LIPOPROTEIN"/>
    <property type="match status" value="1"/>
</dbReference>
<dbReference type="InterPro" id="IPR051455">
    <property type="entry name" value="Bact_solute-bind_prot3"/>
</dbReference>
<evidence type="ECO:0000256" key="4">
    <source>
        <dbReference type="SAM" id="SignalP"/>
    </source>
</evidence>
<keyword evidence="3 4" id="KW-0732">Signal</keyword>
<proteinExistence type="inferred from homology"/>
<evidence type="ECO:0000313" key="6">
    <source>
        <dbReference type="EMBL" id="MCS7476093.1"/>
    </source>
</evidence>
<dbReference type="SMART" id="SM00062">
    <property type="entry name" value="PBPb"/>
    <property type="match status" value="1"/>
</dbReference>
<dbReference type="GO" id="GO:0030288">
    <property type="term" value="C:outer membrane-bounded periplasmic space"/>
    <property type="evidence" value="ECO:0007669"/>
    <property type="project" value="TreeGrafter"/>
</dbReference>
<dbReference type="Pfam" id="PF00497">
    <property type="entry name" value="SBP_bac_3"/>
    <property type="match status" value="1"/>
</dbReference>
<evidence type="ECO:0000259" key="5">
    <source>
        <dbReference type="SMART" id="SM00062"/>
    </source>
</evidence>
<feature type="domain" description="Solute-binding protein family 3/N-terminal" evidence="5">
    <location>
        <begin position="60"/>
        <end position="279"/>
    </location>
</feature>
<dbReference type="InterPro" id="IPR001638">
    <property type="entry name" value="Solute-binding_3/MltF_N"/>
</dbReference>
<protein>
    <submittedName>
        <fullName evidence="6">Glutamate ABC transporter substrate-binding protein</fullName>
    </submittedName>
</protein>
<dbReference type="SUPFAM" id="SSF53850">
    <property type="entry name" value="Periplasmic binding protein-like II"/>
    <property type="match status" value="1"/>
</dbReference>
<evidence type="ECO:0000313" key="7">
    <source>
        <dbReference type="Proteomes" id="UP001141259"/>
    </source>
</evidence>
<name>A0A9X2VJ70_9PSEU</name>
<sequence length="299" mass="31083">MRWTTLSVVVLLAVAGCSGGESAVPGGAPPSAIDRLLAKAPVATAIPAGSAMARIKDRGELLIGGSLDAPLLSQQNPGTGELTGFDADLGKLLAKYIIGEPKTKLVTSTSETREPLLANGTVDVILQTYTITPQRAERVAFAGPYYSSGQAIAVRRGTTGIAKPADLAGRKVIAGANTPAIAAIKAAAPTAEIVEFGSDPECLTALRQGRGEAYVQDQALLIADAAQDGELEVVGEPFTTDPYGIGLKHGDEQFKQFVNDWLREIQKSGLWQDVWRDSIGTVVKGDPPTPPVIGSAQGS</sequence>
<dbReference type="GO" id="GO:0006865">
    <property type="term" value="P:amino acid transport"/>
    <property type="evidence" value="ECO:0007669"/>
    <property type="project" value="TreeGrafter"/>
</dbReference>
<dbReference type="RefSeq" id="WP_259621608.1">
    <property type="nucleotide sequence ID" value="NZ_JANYMP010000002.1"/>
</dbReference>
<organism evidence="6 7">
    <name type="scientific">Umezawaea endophytica</name>
    <dbReference type="NCBI Taxonomy" id="1654476"/>
    <lineage>
        <taxon>Bacteria</taxon>
        <taxon>Bacillati</taxon>
        <taxon>Actinomycetota</taxon>
        <taxon>Actinomycetes</taxon>
        <taxon>Pseudonocardiales</taxon>
        <taxon>Pseudonocardiaceae</taxon>
        <taxon>Umezawaea</taxon>
    </lineage>
</organism>
<accession>A0A9X2VJ70</accession>
<dbReference type="AlphaFoldDB" id="A0A9X2VJ70"/>
<dbReference type="Gene3D" id="3.40.190.10">
    <property type="entry name" value="Periplasmic binding protein-like II"/>
    <property type="match status" value="2"/>
</dbReference>